<reference evidence="16 17" key="1">
    <citation type="submission" date="2015-09" db="EMBL/GenBank/DDBJ databases">
        <title>Host preference determinants of Valsa canker pathogens revealed by comparative genomics.</title>
        <authorList>
            <person name="Yin Z."/>
            <person name="Huang L."/>
        </authorList>
    </citation>
    <scope>NUCLEOTIDE SEQUENCE [LARGE SCALE GENOMIC DNA]</scope>
    <source>
        <strain evidence="16 17">SXYLt</strain>
    </source>
</reference>
<feature type="transmembrane region" description="Helical" evidence="13">
    <location>
        <begin position="1504"/>
        <end position="1524"/>
    </location>
</feature>
<feature type="domain" description="Squalene epoxidase" evidence="15">
    <location>
        <begin position="1226"/>
        <end position="1488"/>
    </location>
</feature>
<evidence type="ECO:0000259" key="14">
    <source>
        <dbReference type="Pfam" id="PF01266"/>
    </source>
</evidence>
<feature type="compositionally biased region" description="Low complexity" evidence="12">
    <location>
        <begin position="146"/>
        <end position="160"/>
    </location>
</feature>
<dbReference type="PANTHER" id="PTHR10835">
    <property type="entry name" value="SQUALENE MONOOXYGENASE"/>
    <property type="match status" value="1"/>
</dbReference>
<feature type="domain" description="FAD dependent oxidoreductase" evidence="14">
    <location>
        <begin position="1052"/>
        <end position="1081"/>
    </location>
</feature>
<dbReference type="Proteomes" id="UP000285146">
    <property type="component" value="Unassembled WGS sequence"/>
</dbReference>
<feature type="compositionally biased region" description="Basic and acidic residues" evidence="12">
    <location>
        <begin position="86"/>
        <end position="101"/>
    </location>
</feature>
<evidence type="ECO:0000256" key="4">
    <source>
        <dbReference type="ARBA" id="ARBA00012312"/>
    </source>
</evidence>
<keyword evidence="10" id="KW-0560">Oxidoreductase</keyword>
<dbReference type="InterPro" id="IPR006076">
    <property type="entry name" value="FAD-dep_OxRdtase"/>
</dbReference>
<sequence>MSFSLSRVPKKAALTALQGLFVGTSCTLVLVTEDRRRRINQARSAIRTAEQICQVKEYHATRSASHHESDRADSLPSLEEETSIAAHKETNLRIKEDRGEFSNDALGHARKSSASGNGETAETGRARSRHPRISASSPSDWRSQRIAPPSHIPSSPANANTTSPPDLPSFHVDENAGRMREASKLGDTESLTDAVEILARTVHRGSLSKDDRTMLVEAAAPLSHKCQEVGMMKQAEEVLLCVLGLGPLRETQYYAYNPQPLIDYATDVAASQIEVIESAGEAATKAEHWAACQKLDEAMAMLLPRFVDKTLTGPRLCDWQPTAEKLMNLAFDLDEVDRAADVFWRIQHYAGNADFLLTQRFMDRLSELKDFPRIVNTFSLLHRKLPEVSSETWYAIGNTVTDAVVAANNQKPAKVLQHLLAQCPIHCNVRTTWATKLLYCHWQRGRDFQETVNLFQKLDKTYGDRVGLEKVRFPDGVYRVMIQIAVEAEIWEAVDVFLAQLHQIKPSAEKDARIIGLLALAKAKVGDWNGVWEDFKRMEVKDRIEDNFVPILKEFVLRHTISETEDFLKRYINELQVPVCRYMVNVVANQYGAIRDVELFVNWLEYCSKAGFEVDAAFTNAILVNCRRRWDFSFNELRTVYHKLQLLSSDFVDPLTERTMLAAAVRASHGGQKKKKILHTHIASLGIKTRNLTTTRKSRDPEDTRLEMREAITIRQHHTALNIYRTALYRGLTLDDGHLRLAVTAALKIGPGNAQMALNLITDAKARGIDASQSTIPVFNSLLQQIFSGDTSDRDDLLRQVQGLIARFEESGLRLPASALTRAAHFCIQTRHFPGAISLAQSALERRGVVYPWDGTIFSLFLMAYTHMVDIQGMKWAIVGAYHQDYFHKKVVLKALRDARNLLSKAIQSKEVRQAIGVLDKAVDRVLLMRELMAKERKDLERNTVEIMRQAALEAEQRAQEGRGPGDGDVDGHSEAIHRKRQEMLREFELREQRDEMAEVMKLAARRAEIKERAQAFDELNWEQSDEADEMERMMMEGSYVKERRERYHEADAVVVGAGVFGCAVAYALATQGRSVILLERWMHQPDRIVGELLQPGGCAALRQLGLGHCLEGIDAVPCYGYHILFHGEEVVFPYPATDFRGEVVLAEKRRAGEEYKRPEGRGFHHGRFIMQLRKSCLAHPNISVFETEVTDTIVGEHGPEVLGVQTRTADPTVKPGGKRPDCFFGKLTIIADGYASKFRKQYIGRTPQVKSKFYALELIDCPIQPSGYGHVVIGKAFPVLLYAIGSRETRALIDVPVDLPAASPERGGVRGYIRDVVMPTLPREVQPCWEAALADGKVPKSMPNSWLPPTDQAGLHPGVLVLGDAMNMRHPLTGGGMTVAFNDVVVLRELLEGVPDLGDAPAVARAVGQFHWRRKNLSSIINVLAMALYSLFAADSPQLRALRMGCFAYFQRGVTEEPTGLLGGLIHRPWVLFRHFFTVAFLAIYLHGRDVMGGVLGILKLPIAILDAVLILWKACVVFLPIIMRKWGL</sequence>
<dbReference type="PANTHER" id="PTHR10835:SF0">
    <property type="entry name" value="SQUALENE MONOOXYGENASE"/>
    <property type="match status" value="1"/>
</dbReference>
<dbReference type="GO" id="GO:0050660">
    <property type="term" value="F:flavin adenine dinucleotide binding"/>
    <property type="evidence" value="ECO:0007669"/>
    <property type="project" value="InterPro"/>
</dbReference>
<evidence type="ECO:0000256" key="8">
    <source>
        <dbReference type="ARBA" id="ARBA00022848"/>
    </source>
</evidence>
<keyword evidence="5" id="KW-0285">Flavoprotein</keyword>
<evidence type="ECO:0000256" key="12">
    <source>
        <dbReference type="SAM" id="MobiDB-lite"/>
    </source>
</evidence>
<comment type="subcellular location">
    <subcellularLocation>
        <location evidence="2">Microsome membrane</location>
        <topology evidence="2">Multi-pass membrane protein</topology>
    </subcellularLocation>
</comment>
<comment type="cofactor">
    <cofactor evidence="1">
        <name>FAD</name>
        <dbReference type="ChEBI" id="CHEBI:57692"/>
    </cofactor>
</comment>
<dbReference type="GO" id="GO:0005783">
    <property type="term" value="C:endoplasmic reticulum"/>
    <property type="evidence" value="ECO:0007669"/>
    <property type="project" value="TreeGrafter"/>
</dbReference>
<dbReference type="InParanoid" id="A0A423XL34"/>
<dbReference type="PROSITE" id="PS51257">
    <property type="entry name" value="PROKAR_LIPOPROTEIN"/>
    <property type="match status" value="1"/>
</dbReference>
<dbReference type="Pfam" id="PF08491">
    <property type="entry name" value="SE"/>
    <property type="match status" value="1"/>
</dbReference>
<keyword evidence="9 13" id="KW-1133">Transmembrane helix</keyword>
<dbReference type="GO" id="GO:0016020">
    <property type="term" value="C:membrane"/>
    <property type="evidence" value="ECO:0007669"/>
    <property type="project" value="InterPro"/>
</dbReference>
<keyword evidence="17" id="KW-1185">Reference proteome</keyword>
<dbReference type="Gene3D" id="3.50.50.60">
    <property type="entry name" value="FAD/NAD(P)-binding domain"/>
    <property type="match status" value="2"/>
</dbReference>
<comment type="caution">
    <text evidence="16">The sequence shown here is derived from an EMBL/GenBank/DDBJ whole genome shotgun (WGS) entry which is preliminary data.</text>
</comment>
<dbReference type="GO" id="GO:0004506">
    <property type="term" value="F:squalene monooxygenase activity"/>
    <property type="evidence" value="ECO:0007669"/>
    <property type="project" value="UniProtKB-EC"/>
</dbReference>
<evidence type="ECO:0000256" key="10">
    <source>
        <dbReference type="ARBA" id="ARBA00023002"/>
    </source>
</evidence>
<proteinExistence type="inferred from homology"/>
<gene>
    <name evidence="16" type="ORF">VPNG_01715</name>
</gene>
<name>A0A423XL34_9PEZI</name>
<keyword evidence="7" id="KW-0274">FAD</keyword>
<evidence type="ECO:0000313" key="17">
    <source>
        <dbReference type="Proteomes" id="UP000285146"/>
    </source>
</evidence>
<evidence type="ECO:0000256" key="9">
    <source>
        <dbReference type="ARBA" id="ARBA00022989"/>
    </source>
</evidence>
<dbReference type="STRING" id="1230097.A0A423XL34"/>
<keyword evidence="6 13" id="KW-0812">Transmembrane</keyword>
<dbReference type="InterPro" id="IPR040125">
    <property type="entry name" value="Squalene_monox"/>
</dbReference>
<evidence type="ECO:0000256" key="1">
    <source>
        <dbReference type="ARBA" id="ARBA00001974"/>
    </source>
</evidence>
<dbReference type="GO" id="GO:0006696">
    <property type="term" value="P:ergosterol biosynthetic process"/>
    <property type="evidence" value="ECO:0007669"/>
    <property type="project" value="TreeGrafter"/>
</dbReference>
<evidence type="ECO:0000256" key="13">
    <source>
        <dbReference type="SAM" id="Phobius"/>
    </source>
</evidence>
<feature type="compositionally biased region" description="Basic and acidic residues" evidence="12">
    <location>
        <begin position="60"/>
        <end position="73"/>
    </location>
</feature>
<comment type="similarity">
    <text evidence="3">Belongs to the squalene monooxygenase family.</text>
</comment>
<feature type="transmembrane region" description="Helical" evidence="13">
    <location>
        <begin position="1472"/>
        <end position="1489"/>
    </location>
</feature>
<dbReference type="EMBL" id="LKEB01000004">
    <property type="protein sequence ID" value="ROW16825.1"/>
    <property type="molecule type" value="Genomic_DNA"/>
</dbReference>
<organism evidence="16 17">
    <name type="scientific">Cytospora leucostoma</name>
    <dbReference type="NCBI Taxonomy" id="1230097"/>
    <lineage>
        <taxon>Eukaryota</taxon>
        <taxon>Fungi</taxon>
        <taxon>Dikarya</taxon>
        <taxon>Ascomycota</taxon>
        <taxon>Pezizomycotina</taxon>
        <taxon>Sordariomycetes</taxon>
        <taxon>Sordariomycetidae</taxon>
        <taxon>Diaporthales</taxon>
        <taxon>Cytosporaceae</taxon>
        <taxon>Cytospora</taxon>
    </lineage>
</organism>
<evidence type="ECO:0000256" key="11">
    <source>
        <dbReference type="ARBA" id="ARBA00023136"/>
    </source>
</evidence>
<evidence type="ECO:0000256" key="6">
    <source>
        <dbReference type="ARBA" id="ARBA00022692"/>
    </source>
</evidence>
<keyword evidence="11 13" id="KW-0472">Membrane</keyword>
<dbReference type="PRINTS" id="PR00420">
    <property type="entry name" value="RNGMNOXGNASE"/>
</dbReference>
<evidence type="ECO:0000256" key="2">
    <source>
        <dbReference type="ARBA" id="ARBA00004154"/>
    </source>
</evidence>
<dbReference type="OrthoDB" id="185373at2759"/>
<dbReference type="InterPro" id="IPR013698">
    <property type="entry name" value="Squalene_epoxidase"/>
</dbReference>
<keyword evidence="8" id="KW-0256">Endoplasmic reticulum</keyword>
<evidence type="ECO:0000259" key="15">
    <source>
        <dbReference type="Pfam" id="PF08491"/>
    </source>
</evidence>
<keyword evidence="8" id="KW-0492">Microsome</keyword>
<dbReference type="EC" id="1.14.14.17" evidence="4"/>
<protein>
    <recommendedName>
        <fullName evidence="4">squalene monooxygenase</fullName>
        <ecNumber evidence="4">1.14.14.17</ecNumber>
    </recommendedName>
</protein>
<evidence type="ECO:0000313" key="16">
    <source>
        <dbReference type="EMBL" id="ROW16825.1"/>
    </source>
</evidence>
<accession>A0A423XL34</accession>
<dbReference type="InterPro" id="IPR036188">
    <property type="entry name" value="FAD/NAD-bd_sf"/>
</dbReference>
<evidence type="ECO:0000256" key="5">
    <source>
        <dbReference type="ARBA" id="ARBA00022630"/>
    </source>
</evidence>
<dbReference type="SUPFAM" id="SSF51905">
    <property type="entry name" value="FAD/NAD(P)-binding domain"/>
    <property type="match status" value="1"/>
</dbReference>
<evidence type="ECO:0000256" key="7">
    <source>
        <dbReference type="ARBA" id="ARBA00022827"/>
    </source>
</evidence>
<feature type="region of interest" description="Disordered" evidence="12">
    <location>
        <begin position="60"/>
        <end position="172"/>
    </location>
</feature>
<evidence type="ECO:0000256" key="3">
    <source>
        <dbReference type="ARBA" id="ARBA00008802"/>
    </source>
</evidence>
<dbReference type="Pfam" id="PF01266">
    <property type="entry name" value="DAO"/>
    <property type="match status" value="1"/>
</dbReference>